<dbReference type="SUPFAM" id="SSF46689">
    <property type="entry name" value="Homeodomain-like"/>
    <property type="match status" value="1"/>
</dbReference>
<proteinExistence type="predicted"/>
<feature type="domain" description="Response regulatory" evidence="10">
    <location>
        <begin position="8"/>
        <end position="122"/>
    </location>
</feature>
<dbReference type="InterPro" id="IPR003593">
    <property type="entry name" value="AAA+_ATPase"/>
</dbReference>
<dbReference type="Gene3D" id="1.10.8.60">
    <property type="match status" value="1"/>
</dbReference>
<dbReference type="Pfam" id="PF00158">
    <property type="entry name" value="Sigma54_activat"/>
    <property type="match status" value="1"/>
</dbReference>
<evidence type="ECO:0000313" key="11">
    <source>
        <dbReference type="EMBL" id="SDF91173.1"/>
    </source>
</evidence>
<dbReference type="InterPro" id="IPR002078">
    <property type="entry name" value="Sigma_54_int"/>
</dbReference>
<dbReference type="Proteomes" id="UP000199355">
    <property type="component" value="Unassembled WGS sequence"/>
</dbReference>
<dbReference type="PROSITE" id="PS50045">
    <property type="entry name" value="SIGMA54_INTERACT_4"/>
    <property type="match status" value="1"/>
</dbReference>
<dbReference type="InterPro" id="IPR002197">
    <property type="entry name" value="HTH_Fis"/>
</dbReference>
<evidence type="ECO:0000256" key="3">
    <source>
        <dbReference type="ARBA" id="ARBA00022840"/>
    </source>
</evidence>
<gene>
    <name evidence="11" type="ORF">SAMN05192586_11812</name>
</gene>
<dbReference type="CDD" id="cd00009">
    <property type="entry name" value="AAA"/>
    <property type="match status" value="1"/>
</dbReference>
<dbReference type="GO" id="GO:0005524">
    <property type="term" value="F:ATP binding"/>
    <property type="evidence" value="ECO:0007669"/>
    <property type="project" value="UniProtKB-KW"/>
</dbReference>
<keyword evidence="12" id="KW-1185">Reference proteome</keyword>
<dbReference type="GO" id="GO:0000160">
    <property type="term" value="P:phosphorelay signal transduction system"/>
    <property type="evidence" value="ECO:0007669"/>
    <property type="project" value="UniProtKB-KW"/>
</dbReference>
<keyword evidence="4" id="KW-0902">Two-component regulatory system</keyword>
<dbReference type="PROSITE" id="PS00688">
    <property type="entry name" value="SIGMA54_INTERACT_3"/>
    <property type="match status" value="1"/>
</dbReference>
<dbReference type="Gene3D" id="3.40.50.300">
    <property type="entry name" value="P-loop containing nucleotide triphosphate hydrolases"/>
    <property type="match status" value="1"/>
</dbReference>
<evidence type="ECO:0000256" key="5">
    <source>
        <dbReference type="ARBA" id="ARBA00023015"/>
    </source>
</evidence>
<protein>
    <submittedName>
        <fullName evidence="11">DNA-binding transcriptional response regulator, NtrC family, contains REC, AAA-type ATPase, and a Fis-type DNA-binding domains</fullName>
    </submittedName>
</protein>
<dbReference type="FunFam" id="3.40.50.2300:FF:000018">
    <property type="entry name" value="DNA-binding transcriptional regulator NtrC"/>
    <property type="match status" value="1"/>
</dbReference>
<evidence type="ECO:0000313" key="12">
    <source>
        <dbReference type="Proteomes" id="UP000199355"/>
    </source>
</evidence>
<evidence type="ECO:0000256" key="6">
    <source>
        <dbReference type="ARBA" id="ARBA00023125"/>
    </source>
</evidence>
<dbReference type="Gene3D" id="3.40.50.2300">
    <property type="match status" value="1"/>
</dbReference>
<dbReference type="Pfam" id="PF02954">
    <property type="entry name" value="HTH_8"/>
    <property type="match status" value="1"/>
</dbReference>
<dbReference type="GO" id="GO:0006355">
    <property type="term" value="P:regulation of DNA-templated transcription"/>
    <property type="evidence" value="ECO:0007669"/>
    <property type="project" value="InterPro"/>
</dbReference>
<dbReference type="InterPro" id="IPR009057">
    <property type="entry name" value="Homeodomain-like_sf"/>
</dbReference>
<evidence type="ECO:0000256" key="8">
    <source>
        <dbReference type="PROSITE-ProRule" id="PRU00169"/>
    </source>
</evidence>
<reference evidence="12" key="1">
    <citation type="submission" date="2016-10" db="EMBL/GenBank/DDBJ databases">
        <authorList>
            <person name="Varghese N."/>
            <person name="Submissions S."/>
        </authorList>
    </citation>
    <scope>NUCLEOTIDE SEQUENCE [LARGE SCALE GENOMIC DNA]</scope>
    <source>
        <strain evidence="12">KHC7</strain>
    </source>
</reference>
<dbReference type="RefSeq" id="WP_092154798.1">
    <property type="nucleotide sequence ID" value="NZ_FNBX01000018.1"/>
</dbReference>
<organism evidence="11 12">
    <name type="scientific">Desulfovibrio legallii</name>
    <dbReference type="NCBI Taxonomy" id="571438"/>
    <lineage>
        <taxon>Bacteria</taxon>
        <taxon>Pseudomonadati</taxon>
        <taxon>Thermodesulfobacteriota</taxon>
        <taxon>Desulfovibrionia</taxon>
        <taxon>Desulfovibrionales</taxon>
        <taxon>Desulfovibrionaceae</taxon>
        <taxon>Desulfovibrio</taxon>
    </lineage>
</organism>
<dbReference type="SUPFAM" id="SSF52172">
    <property type="entry name" value="CheY-like"/>
    <property type="match status" value="1"/>
</dbReference>
<evidence type="ECO:0000256" key="7">
    <source>
        <dbReference type="ARBA" id="ARBA00023163"/>
    </source>
</evidence>
<dbReference type="FunFam" id="3.40.50.300:FF:000006">
    <property type="entry name" value="DNA-binding transcriptional regulator NtrC"/>
    <property type="match status" value="1"/>
</dbReference>
<keyword evidence="6 11" id="KW-0238">DNA-binding</keyword>
<accession>A0A1G7PY77</accession>
<keyword evidence="5" id="KW-0805">Transcription regulation</keyword>
<keyword evidence="3" id="KW-0067">ATP-binding</keyword>
<dbReference type="EMBL" id="FNBX01000018">
    <property type="protein sequence ID" value="SDF91173.1"/>
    <property type="molecule type" value="Genomic_DNA"/>
</dbReference>
<name>A0A1G7PY77_9BACT</name>
<dbReference type="STRING" id="571438.SAMN05192586_11812"/>
<evidence type="ECO:0000256" key="2">
    <source>
        <dbReference type="ARBA" id="ARBA00022741"/>
    </source>
</evidence>
<keyword evidence="2" id="KW-0547">Nucleotide-binding</keyword>
<dbReference type="InterPro" id="IPR027417">
    <property type="entry name" value="P-loop_NTPase"/>
</dbReference>
<dbReference type="PANTHER" id="PTHR32071">
    <property type="entry name" value="TRANSCRIPTIONAL REGULATORY PROTEIN"/>
    <property type="match status" value="1"/>
</dbReference>
<dbReference type="PRINTS" id="PR01590">
    <property type="entry name" value="HTHFIS"/>
</dbReference>
<dbReference type="InterPro" id="IPR025944">
    <property type="entry name" value="Sigma_54_int_dom_CS"/>
</dbReference>
<dbReference type="SMART" id="SM00448">
    <property type="entry name" value="REC"/>
    <property type="match status" value="1"/>
</dbReference>
<keyword evidence="1 8" id="KW-0597">Phosphoprotein</keyword>
<evidence type="ECO:0000259" key="10">
    <source>
        <dbReference type="PROSITE" id="PS50110"/>
    </source>
</evidence>
<dbReference type="InterPro" id="IPR001789">
    <property type="entry name" value="Sig_transdc_resp-reg_receiver"/>
</dbReference>
<dbReference type="SUPFAM" id="SSF52540">
    <property type="entry name" value="P-loop containing nucleoside triphosphate hydrolases"/>
    <property type="match status" value="1"/>
</dbReference>
<dbReference type="PROSITE" id="PS00676">
    <property type="entry name" value="SIGMA54_INTERACT_2"/>
    <property type="match status" value="1"/>
</dbReference>
<sequence length="461" mass="50467">MTTIPPASILVVDDERLARANLARVLERQGHTVRQAAGGQEALALLREAPADLVITDLAMPGMDGMALLRAVRAAYPQTEIIMVTGYPMIESAVEAMRQGAFHYLAKPYSLDEARLLVRRALEKCRLSRQVDEMRAQLEAQGPMPPMVGNSPAMRGLRQALQRLAPTDVAVLLQGETGTGKELAARTMHAQSQRARRRFLAVNCGALAPELLESELFGHEQGAFSGALRRKEGLFEAADGGTLFLDEIGEMPAPMQVKLLRVLQEQSLRRVGGTVDIPVDVRIIAATNRNLKDEVAAGRFRRDLYYRVAVVTQEVPPLRSRPEDIPLLARYFLEKLADGKTAPLELEDSALQALRAYPFPGNVRELGNILERAAVFCPQGGRIGPACLPPEVREATRAPQATPPETAATPDAAPVTTLAELERAHILQTLDRAHGNRTLAADMLGISRSSLWRKLRQYGVE</sequence>
<dbReference type="InterPro" id="IPR011006">
    <property type="entry name" value="CheY-like_superfamily"/>
</dbReference>
<dbReference type="PROSITE" id="PS50110">
    <property type="entry name" value="RESPONSE_REGULATORY"/>
    <property type="match status" value="1"/>
</dbReference>
<evidence type="ECO:0000259" key="9">
    <source>
        <dbReference type="PROSITE" id="PS50045"/>
    </source>
</evidence>
<dbReference type="SMART" id="SM00382">
    <property type="entry name" value="AAA"/>
    <property type="match status" value="1"/>
</dbReference>
<dbReference type="InterPro" id="IPR025943">
    <property type="entry name" value="Sigma_54_int_dom_ATP-bd_2"/>
</dbReference>
<dbReference type="Gene3D" id="1.10.10.60">
    <property type="entry name" value="Homeodomain-like"/>
    <property type="match status" value="1"/>
</dbReference>
<feature type="modified residue" description="4-aspartylphosphate" evidence="8">
    <location>
        <position position="57"/>
    </location>
</feature>
<evidence type="ECO:0000256" key="4">
    <source>
        <dbReference type="ARBA" id="ARBA00023012"/>
    </source>
</evidence>
<feature type="domain" description="Sigma-54 factor interaction" evidence="9">
    <location>
        <begin position="147"/>
        <end position="375"/>
    </location>
</feature>
<evidence type="ECO:0000256" key="1">
    <source>
        <dbReference type="ARBA" id="ARBA00022553"/>
    </source>
</evidence>
<dbReference type="Pfam" id="PF00072">
    <property type="entry name" value="Response_reg"/>
    <property type="match status" value="1"/>
</dbReference>
<dbReference type="GO" id="GO:0043565">
    <property type="term" value="F:sequence-specific DNA binding"/>
    <property type="evidence" value="ECO:0007669"/>
    <property type="project" value="InterPro"/>
</dbReference>
<keyword evidence="7" id="KW-0804">Transcription</keyword>
<dbReference type="Pfam" id="PF25601">
    <property type="entry name" value="AAA_lid_14"/>
    <property type="match status" value="1"/>
</dbReference>
<dbReference type="InterPro" id="IPR058031">
    <property type="entry name" value="AAA_lid_NorR"/>
</dbReference>
<dbReference type="AlphaFoldDB" id="A0A1G7PY77"/>
<dbReference type="OrthoDB" id="9763792at2"/>